<evidence type="ECO:0000313" key="8">
    <source>
        <dbReference type="Proteomes" id="UP000094336"/>
    </source>
</evidence>
<gene>
    <name evidence="7" type="ORF">BABINDRAFT_161866</name>
</gene>
<keyword evidence="8" id="KW-1185">Reference proteome</keyword>
<evidence type="ECO:0000256" key="1">
    <source>
        <dbReference type="ARBA" id="ARBA00001917"/>
    </source>
</evidence>
<dbReference type="SUPFAM" id="SSF51412">
    <property type="entry name" value="Inosine monophosphate dehydrogenase (IMPDH)"/>
    <property type="match status" value="1"/>
</dbReference>
<dbReference type="STRING" id="984486.A0A1E3QP74"/>
<evidence type="ECO:0000256" key="6">
    <source>
        <dbReference type="ARBA" id="ARBA00023033"/>
    </source>
</evidence>
<reference evidence="8" key="1">
    <citation type="submission" date="2016-05" db="EMBL/GenBank/DDBJ databases">
        <title>Comparative genomics of biotechnologically important yeasts.</title>
        <authorList>
            <consortium name="DOE Joint Genome Institute"/>
            <person name="Riley R."/>
            <person name="Haridas S."/>
            <person name="Wolfe K.H."/>
            <person name="Lopes M.R."/>
            <person name="Hittinger C.T."/>
            <person name="Goker M."/>
            <person name="Salamov A."/>
            <person name="Wisecaver J."/>
            <person name="Long T.M."/>
            <person name="Aerts A.L."/>
            <person name="Barry K."/>
            <person name="Choi C."/>
            <person name="Clum A."/>
            <person name="Coughlan A.Y."/>
            <person name="Deshpande S."/>
            <person name="Douglass A.P."/>
            <person name="Hanson S.J."/>
            <person name="Klenk H.-P."/>
            <person name="Labutti K."/>
            <person name="Lapidus A."/>
            <person name="Lindquist E."/>
            <person name="Lipzen A."/>
            <person name="Meier-Kolthoff J.P."/>
            <person name="Ohm R.A."/>
            <person name="Otillar R.P."/>
            <person name="Pangilinan J."/>
            <person name="Peng Y."/>
            <person name="Rokas A."/>
            <person name="Rosa C.A."/>
            <person name="Scheuner C."/>
            <person name="Sibirny A.A."/>
            <person name="Slot J.C."/>
            <person name="Stielow J.B."/>
            <person name="Sun H."/>
            <person name="Kurtzman C.P."/>
            <person name="Blackwell M."/>
            <person name="Grigoriev I.V."/>
            <person name="Jeffries T.W."/>
        </authorList>
    </citation>
    <scope>NUCLEOTIDE SEQUENCE [LARGE SCALE GENOMIC DNA]</scope>
    <source>
        <strain evidence="8">NRRL Y-12698</strain>
    </source>
</reference>
<proteinExistence type="inferred from homology"/>
<comment type="cofactor">
    <cofactor evidence="1">
        <name>FMN</name>
        <dbReference type="ChEBI" id="CHEBI:58210"/>
    </cofactor>
</comment>
<evidence type="ECO:0000256" key="4">
    <source>
        <dbReference type="ARBA" id="ARBA00022643"/>
    </source>
</evidence>
<evidence type="ECO:0000256" key="3">
    <source>
        <dbReference type="ARBA" id="ARBA00022630"/>
    </source>
</evidence>
<dbReference type="PANTHER" id="PTHR42747">
    <property type="entry name" value="NITRONATE MONOOXYGENASE-RELATED"/>
    <property type="match status" value="1"/>
</dbReference>
<evidence type="ECO:0000256" key="2">
    <source>
        <dbReference type="ARBA" id="ARBA00009881"/>
    </source>
</evidence>
<dbReference type="CDD" id="cd04730">
    <property type="entry name" value="NPD_like"/>
    <property type="match status" value="1"/>
</dbReference>
<keyword evidence="3" id="KW-0285">Flavoprotein</keyword>
<keyword evidence="4" id="KW-0288">FMN</keyword>
<dbReference type="InterPro" id="IPR004136">
    <property type="entry name" value="NMO"/>
</dbReference>
<keyword evidence="5" id="KW-0560">Oxidoreductase</keyword>
<sequence>MSRYQNSCRFVQSLGLKYPIIQAPMAGVSTVQLAATITNHGGLGSIPLGGVDFTTTVGPIEDLLKSFQSLVPNPDLHRNVNLNFFYHEYKSDPSCGETPPQKRKVENWVSLVNKSLLGPDRISGDLVSEITTTSRSLLAARSKHKMEAAVLALLAHYQPKVVSFHFGCPEKEFIGKLQGLGIAVHVCATTLAEVDVLLNAGVDAILCQGDEAGGHRGSFDLSNGTENLSTFALTQLVLGKVNGLRLQNPPVVIAAGGIMDGTVIESLLSLGAGGVMMGTAFLRTPESIVSRTFSKQVEGLYTDTIITPLVSGRPARCLKTLFVSSLEREYANLSDKEKGLPDYVYRYVMYKKILAHLPNQDGRYGLHLTGQGYPFIRSGLNAQQVFGELTEELEARGWKLGVDSINELPKVQ</sequence>
<organism evidence="7 8">
    <name type="scientific">Babjeviella inositovora NRRL Y-12698</name>
    <dbReference type="NCBI Taxonomy" id="984486"/>
    <lineage>
        <taxon>Eukaryota</taxon>
        <taxon>Fungi</taxon>
        <taxon>Dikarya</taxon>
        <taxon>Ascomycota</taxon>
        <taxon>Saccharomycotina</taxon>
        <taxon>Pichiomycetes</taxon>
        <taxon>Serinales incertae sedis</taxon>
        <taxon>Babjeviella</taxon>
    </lineage>
</organism>
<protein>
    <submittedName>
        <fullName evidence="7">Uncharacterized protein</fullName>
    </submittedName>
</protein>
<dbReference type="Pfam" id="PF03060">
    <property type="entry name" value="NMO"/>
    <property type="match status" value="1"/>
</dbReference>
<dbReference type="InterPro" id="IPR013785">
    <property type="entry name" value="Aldolase_TIM"/>
</dbReference>
<dbReference type="OrthoDB" id="10265891at2759"/>
<dbReference type="Gene3D" id="3.20.20.70">
    <property type="entry name" value="Aldolase class I"/>
    <property type="match status" value="1"/>
</dbReference>
<dbReference type="EMBL" id="KV454432">
    <property type="protein sequence ID" value="ODQ79471.1"/>
    <property type="molecule type" value="Genomic_DNA"/>
</dbReference>
<accession>A0A1E3QP74</accession>
<keyword evidence="6" id="KW-0503">Monooxygenase</keyword>
<dbReference type="GO" id="GO:0018580">
    <property type="term" value="F:nitronate monooxygenase activity"/>
    <property type="evidence" value="ECO:0007669"/>
    <property type="project" value="InterPro"/>
</dbReference>
<dbReference type="Proteomes" id="UP000094336">
    <property type="component" value="Unassembled WGS sequence"/>
</dbReference>
<dbReference type="PANTHER" id="PTHR42747:SF3">
    <property type="entry name" value="NITRONATE MONOOXYGENASE-RELATED"/>
    <property type="match status" value="1"/>
</dbReference>
<name>A0A1E3QP74_9ASCO</name>
<comment type="similarity">
    <text evidence="2">Belongs to the nitronate monooxygenase family. NMO class I subfamily.</text>
</comment>
<dbReference type="GeneID" id="30146900"/>
<evidence type="ECO:0000256" key="5">
    <source>
        <dbReference type="ARBA" id="ARBA00023002"/>
    </source>
</evidence>
<evidence type="ECO:0000313" key="7">
    <source>
        <dbReference type="EMBL" id="ODQ79471.1"/>
    </source>
</evidence>
<dbReference type="AlphaFoldDB" id="A0A1E3QP74"/>
<dbReference type="RefSeq" id="XP_018984799.1">
    <property type="nucleotide sequence ID" value="XM_019129047.1"/>
</dbReference>